<dbReference type="PANTHER" id="PTHR43791">
    <property type="entry name" value="PERMEASE-RELATED"/>
    <property type="match status" value="1"/>
</dbReference>
<dbReference type="FunFam" id="1.20.1250.20:FF:000106">
    <property type="entry name" value="MFS transporter, putative"/>
    <property type="match status" value="1"/>
</dbReference>
<reference evidence="9 11" key="2">
    <citation type="submission" date="2018-07" db="EMBL/GenBank/DDBJ databases">
        <title>Draft Genome Assemblies for Five Robust Yarrowia lipolytica Strains Exhibiting High Lipid Production and Pentose Sugar Utilization and Sugar Alcohol Secretion from Undetoxified Lignocellulosic Biomass Hydrolysates.</title>
        <authorList>
            <consortium name="DOE Joint Genome Institute"/>
            <person name="Walker C."/>
            <person name="Ryu S."/>
            <person name="Na H."/>
            <person name="Zane M."/>
            <person name="LaButti K."/>
            <person name="Lipzen A."/>
            <person name="Haridas S."/>
            <person name="Barry K."/>
            <person name="Grigoriev I.V."/>
            <person name="Quarterman J."/>
            <person name="Slininger P."/>
            <person name="Dien B."/>
            <person name="Trinh C.T."/>
        </authorList>
    </citation>
    <scope>NUCLEOTIDE SEQUENCE [LARGE SCALE GENOMIC DNA]</scope>
    <source>
        <strain evidence="9 11">YB392</strain>
    </source>
</reference>
<dbReference type="Proteomes" id="UP000256601">
    <property type="component" value="Unassembled WGS sequence"/>
</dbReference>
<protein>
    <submittedName>
        <fullName evidence="9">Major facilitator superfamily domain-containing protein</fullName>
    </submittedName>
</protein>
<gene>
    <name evidence="9" type="ORF">B0I71DRAFT_113225</name>
    <name evidence="8" type="ORF">YALI1_B21381g</name>
</gene>
<dbReference type="Proteomes" id="UP000182444">
    <property type="component" value="Chromosome 1B"/>
</dbReference>
<dbReference type="eggNOG" id="KOG2533">
    <property type="taxonomic scope" value="Eukaryota"/>
</dbReference>
<feature type="transmembrane region" description="Helical" evidence="7">
    <location>
        <begin position="277"/>
        <end position="297"/>
    </location>
</feature>
<dbReference type="VEuPathDB" id="FungiDB:YALI0_B16412g"/>
<evidence type="ECO:0000256" key="3">
    <source>
        <dbReference type="ARBA" id="ARBA00022692"/>
    </source>
</evidence>
<keyword evidence="4 7" id="KW-1133">Transmembrane helix</keyword>
<keyword evidence="2" id="KW-0813">Transport</keyword>
<dbReference type="InterPro" id="IPR011701">
    <property type="entry name" value="MFS"/>
</dbReference>
<name>A0A1D8N855_YARLL</name>
<evidence type="ECO:0000313" key="10">
    <source>
        <dbReference type="Proteomes" id="UP000182444"/>
    </source>
</evidence>
<feature type="transmembrane region" description="Helical" evidence="7">
    <location>
        <begin position="349"/>
        <end position="371"/>
    </location>
</feature>
<evidence type="ECO:0000256" key="5">
    <source>
        <dbReference type="ARBA" id="ARBA00023136"/>
    </source>
</evidence>
<proteinExistence type="predicted"/>
<feature type="transmembrane region" description="Helical" evidence="7">
    <location>
        <begin position="215"/>
        <end position="234"/>
    </location>
</feature>
<dbReference type="RefSeq" id="XP_500972.1">
    <property type="nucleotide sequence ID" value="XM_500972.1"/>
</dbReference>
<feature type="transmembrane region" description="Helical" evidence="7">
    <location>
        <begin position="520"/>
        <end position="539"/>
    </location>
</feature>
<feature type="transmembrane region" description="Helical" evidence="7">
    <location>
        <begin position="449"/>
        <end position="473"/>
    </location>
</feature>
<reference evidence="8 10" key="1">
    <citation type="journal article" date="2016" name="PLoS ONE">
        <title>Sequence Assembly of Yarrowia lipolytica Strain W29/CLIB89 Shows Transposable Element Diversity.</title>
        <authorList>
            <person name="Magnan C."/>
            <person name="Yu J."/>
            <person name="Chang I."/>
            <person name="Jahn E."/>
            <person name="Kanomata Y."/>
            <person name="Wu J."/>
            <person name="Zeller M."/>
            <person name="Oakes M."/>
            <person name="Baldi P."/>
            <person name="Sandmeyer S."/>
        </authorList>
    </citation>
    <scope>NUCLEOTIDE SEQUENCE [LARGE SCALE GENOMIC DNA]</scope>
    <source>
        <strain evidence="8">CLIB89</strain>
        <strain evidence="10">CLIB89(W29)</strain>
    </source>
</reference>
<accession>A0A1D8N855</accession>
<evidence type="ECO:0000313" key="11">
    <source>
        <dbReference type="Proteomes" id="UP000256601"/>
    </source>
</evidence>
<dbReference type="GO" id="GO:0016020">
    <property type="term" value="C:membrane"/>
    <property type="evidence" value="ECO:0007669"/>
    <property type="project" value="UniProtKB-SubCell"/>
</dbReference>
<comment type="subcellular location">
    <subcellularLocation>
        <location evidence="1">Membrane</location>
        <topology evidence="1">Multi-pass membrane protein</topology>
    </subcellularLocation>
</comment>
<feature type="transmembrane region" description="Helical" evidence="7">
    <location>
        <begin position="423"/>
        <end position="443"/>
    </location>
</feature>
<keyword evidence="5 7" id="KW-0472">Membrane</keyword>
<sequence length="578" mass="66153">MPEKHDLADASDISSPSDSPEYSYNETKGGSPLNGSVHEYSGSIDDLDEERLQELLVNNGAGTNSKNRRNIFENKKIAEHFAELYEDAEYECRHLFKPDFEWETKEEKKLVRKLDWYVCFWACIMFAGLQIDRGNIGQALSDGILGDLGMDTNDYNYGQTIFLLSFMCAEIPSQLVSKKLGPDRWVPTQMVLWSIVACCQAAVQSRGPYLALRSLMGILEGGFIPDLVLWLSYFYTSKELPIRLGFFWAAYILTQILTSLLAFGLLRIKTDAIQEGWRWLFLIEGLITFCIGVASYFKMPASAAQTKTWFRKKGWFTEREELIVVNRVLRDDPYKGDMHNRAAITPKKLWTCLCDYHLWPIYAIGIMLYIPPTPVASYMTLNLRHLGFSTFNTNLLTIPYLALELCMLLLVTKMSEVLNERALVCLAQPLWILPCIAILRFWSGAQIDIWGTWAVTTVLLGYPYVHAIVVAWTSRNSNTVSTRTVASAMYNMCVQAGNVMATNIYRNDDKPLYKRGNTQLFAINIACIVLLILVKIYYVSVNNYRDKKWAAMTKEEQVAYLRTTKDRGNRRLDFRFAH</sequence>
<dbReference type="GeneID" id="2907517"/>
<dbReference type="Pfam" id="PF07690">
    <property type="entry name" value="MFS_1"/>
    <property type="match status" value="1"/>
</dbReference>
<feature type="compositionally biased region" description="Low complexity" evidence="6">
    <location>
        <begin position="11"/>
        <end position="24"/>
    </location>
</feature>
<evidence type="ECO:0000256" key="2">
    <source>
        <dbReference type="ARBA" id="ARBA00022448"/>
    </source>
</evidence>
<feature type="transmembrane region" description="Helical" evidence="7">
    <location>
        <begin position="391"/>
        <end position="411"/>
    </location>
</feature>
<dbReference type="FunFam" id="1.20.1250.20:FF:000247">
    <property type="entry name" value="MFS general substrate transporter"/>
    <property type="match status" value="1"/>
</dbReference>
<dbReference type="PANTHER" id="PTHR43791:SF65">
    <property type="entry name" value="MAJOR FACILITATOR SUPERFAMILY (MFS) PROFILE DOMAIN-CONTAINING PROTEIN-RELATED"/>
    <property type="match status" value="1"/>
</dbReference>
<dbReference type="EMBL" id="CP017554">
    <property type="protein sequence ID" value="AOW01791.1"/>
    <property type="molecule type" value="Genomic_DNA"/>
</dbReference>
<evidence type="ECO:0000313" key="9">
    <source>
        <dbReference type="EMBL" id="RDW28377.1"/>
    </source>
</evidence>
<dbReference type="Gene3D" id="1.20.1250.20">
    <property type="entry name" value="MFS general substrate transporter like domains"/>
    <property type="match status" value="1"/>
</dbReference>
<dbReference type="AlphaFoldDB" id="A0A1D8N855"/>
<dbReference type="EMBL" id="KZ858953">
    <property type="protein sequence ID" value="RDW28377.1"/>
    <property type="molecule type" value="Genomic_DNA"/>
</dbReference>
<feature type="transmembrane region" description="Helical" evidence="7">
    <location>
        <begin position="246"/>
        <end position="265"/>
    </location>
</feature>
<dbReference type="InterPro" id="IPR036259">
    <property type="entry name" value="MFS_trans_sf"/>
</dbReference>
<keyword evidence="3 7" id="KW-0812">Transmembrane</keyword>
<feature type="region of interest" description="Disordered" evidence="6">
    <location>
        <begin position="1"/>
        <end position="40"/>
    </location>
</feature>
<dbReference type="VEuPathDB" id="FungiDB:YALI1_B21381g"/>
<evidence type="ECO:0000313" key="8">
    <source>
        <dbReference type="EMBL" id="AOW01791.1"/>
    </source>
</evidence>
<dbReference type="SUPFAM" id="SSF103473">
    <property type="entry name" value="MFS general substrate transporter"/>
    <property type="match status" value="1"/>
</dbReference>
<evidence type="ECO:0000256" key="7">
    <source>
        <dbReference type="SAM" id="Phobius"/>
    </source>
</evidence>
<dbReference type="OMA" id="AINIACI"/>
<evidence type="ECO:0000256" key="1">
    <source>
        <dbReference type="ARBA" id="ARBA00004141"/>
    </source>
</evidence>
<dbReference type="KEGG" id="yli:2907517"/>
<dbReference type="OrthoDB" id="1935484at2759"/>
<evidence type="ECO:0000256" key="4">
    <source>
        <dbReference type="ARBA" id="ARBA00022989"/>
    </source>
</evidence>
<evidence type="ECO:0000256" key="6">
    <source>
        <dbReference type="SAM" id="MobiDB-lite"/>
    </source>
</evidence>
<organism evidence="8 10">
    <name type="scientific">Yarrowia lipolytica</name>
    <name type="common">Candida lipolytica</name>
    <dbReference type="NCBI Taxonomy" id="4952"/>
    <lineage>
        <taxon>Eukaryota</taxon>
        <taxon>Fungi</taxon>
        <taxon>Dikarya</taxon>
        <taxon>Ascomycota</taxon>
        <taxon>Saccharomycotina</taxon>
        <taxon>Dipodascomycetes</taxon>
        <taxon>Dipodascales</taxon>
        <taxon>Dipodascales incertae sedis</taxon>
        <taxon>Yarrowia</taxon>
    </lineage>
</organism>
<dbReference type="GO" id="GO:0022857">
    <property type="term" value="F:transmembrane transporter activity"/>
    <property type="evidence" value="ECO:0007669"/>
    <property type="project" value="InterPro"/>
</dbReference>